<dbReference type="Gene3D" id="3.60.21.10">
    <property type="match status" value="1"/>
</dbReference>
<dbReference type="OrthoDB" id="9772095at2"/>
<feature type="chain" id="PRO_5020911172" evidence="1">
    <location>
        <begin position="23"/>
        <end position="327"/>
    </location>
</feature>
<keyword evidence="1" id="KW-0732">Signal</keyword>
<protein>
    <submittedName>
        <fullName evidence="3">Metallophosphatase</fullName>
    </submittedName>
</protein>
<name>A0A4U1CER2_9SPHI</name>
<reference evidence="3 4" key="1">
    <citation type="submission" date="2019-04" db="EMBL/GenBank/DDBJ databases">
        <title>Pedobacter sp. RP-3-22 sp. nov., isolated from Arctic soil.</title>
        <authorList>
            <person name="Dahal R.H."/>
            <person name="Kim D.-U."/>
        </authorList>
    </citation>
    <scope>NUCLEOTIDE SEQUENCE [LARGE SCALE GENOMIC DNA]</scope>
    <source>
        <strain evidence="3 4">RP-3-22</strain>
    </source>
</reference>
<evidence type="ECO:0000313" key="4">
    <source>
        <dbReference type="Proteomes" id="UP000309488"/>
    </source>
</evidence>
<proteinExistence type="predicted"/>
<dbReference type="PROSITE" id="PS51257">
    <property type="entry name" value="PROKAR_LIPOPROTEIN"/>
    <property type="match status" value="1"/>
</dbReference>
<feature type="signal peptide" evidence="1">
    <location>
        <begin position="1"/>
        <end position="22"/>
    </location>
</feature>
<dbReference type="PANTHER" id="PTHR43143:SF5">
    <property type="entry name" value="SECRETED PROTEIN"/>
    <property type="match status" value="1"/>
</dbReference>
<sequence>MNVKPIYFLVVSLFLASCSQKARIILLPDTQTYAEKFPEIMESQLNWIAKNEKEISFVLQQGDLTQNNNDKEWIAVKKAFSKIDNKVPYVLAVGNHDMGSGPGKYADVRNSAAFNSYFPFKEYAKAPFFGGSFEQEKLDNSYYLITTGKIKWIIITLEFGPRNEVLEWADQVLGKHQDRLAIINTHAYMYDDNTRIGEGDKWRPQAYGIGKDSAAKAVNDGEQIWNKLVSKNQNVRFVFSGHILNTGVGTLTSINEKGLPVYQMLANYQEGVKGSVNGGNGFLRILDLNFKKKSIKVRTYSPYLNEYKLEPTQNFDLKDIKYNSIIK</sequence>
<dbReference type="AlphaFoldDB" id="A0A4U1CER2"/>
<dbReference type="PANTHER" id="PTHR43143">
    <property type="entry name" value="METALLOPHOSPHOESTERASE, CALCINEURIN SUPERFAMILY"/>
    <property type="match status" value="1"/>
</dbReference>
<keyword evidence="4" id="KW-1185">Reference proteome</keyword>
<dbReference type="GO" id="GO:0016787">
    <property type="term" value="F:hydrolase activity"/>
    <property type="evidence" value="ECO:0007669"/>
    <property type="project" value="InterPro"/>
</dbReference>
<accession>A0A4U1CER2</accession>
<evidence type="ECO:0000259" key="2">
    <source>
        <dbReference type="Pfam" id="PF00149"/>
    </source>
</evidence>
<dbReference type="RefSeq" id="WP_136844079.1">
    <property type="nucleotide sequence ID" value="NZ_SWBR01000006.1"/>
</dbReference>
<organism evidence="3 4">
    <name type="scientific">Pedobacter polaris</name>
    <dbReference type="NCBI Taxonomy" id="2571273"/>
    <lineage>
        <taxon>Bacteria</taxon>
        <taxon>Pseudomonadati</taxon>
        <taxon>Bacteroidota</taxon>
        <taxon>Sphingobacteriia</taxon>
        <taxon>Sphingobacteriales</taxon>
        <taxon>Sphingobacteriaceae</taxon>
        <taxon>Pedobacter</taxon>
    </lineage>
</organism>
<evidence type="ECO:0000313" key="3">
    <source>
        <dbReference type="EMBL" id="TKC04749.1"/>
    </source>
</evidence>
<dbReference type="InterPro" id="IPR029052">
    <property type="entry name" value="Metallo-depent_PP-like"/>
</dbReference>
<dbReference type="Proteomes" id="UP000309488">
    <property type="component" value="Unassembled WGS sequence"/>
</dbReference>
<dbReference type="InterPro" id="IPR004843">
    <property type="entry name" value="Calcineurin-like_PHP"/>
</dbReference>
<dbReference type="InterPro" id="IPR051918">
    <property type="entry name" value="STPP_CPPED1"/>
</dbReference>
<dbReference type="EMBL" id="SWBR01000006">
    <property type="protein sequence ID" value="TKC04749.1"/>
    <property type="molecule type" value="Genomic_DNA"/>
</dbReference>
<feature type="domain" description="Calcineurin-like phosphoesterase" evidence="2">
    <location>
        <begin position="23"/>
        <end position="243"/>
    </location>
</feature>
<evidence type="ECO:0000256" key="1">
    <source>
        <dbReference type="SAM" id="SignalP"/>
    </source>
</evidence>
<dbReference type="SUPFAM" id="SSF56300">
    <property type="entry name" value="Metallo-dependent phosphatases"/>
    <property type="match status" value="1"/>
</dbReference>
<gene>
    <name evidence="3" type="ORF">FA048_18880</name>
</gene>
<comment type="caution">
    <text evidence="3">The sequence shown here is derived from an EMBL/GenBank/DDBJ whole genome shotgun (WGS) entry which is preliminary data.</text>
</comment>
<dbReference type="Pfam" id="PF00149">
    <property type="entry name" value="Metallophos"/>
    <property type="match status" value="1"/>
</dbReference>